<dbReference type="Proteomes" id="UP000596063">
    <property type="component" value="Chromosome"/>
</dbReference>
<dbReference type="KEGG" id="snan:I6N98_03740"/>
<protein>
    <submittedName>
        <fullName evidence="3">Esterase-like activity of phytase family protein</fullName>
    </submittedName>
</protein>
<keyword evidence="4" id="KW-1185">Reference proteome</keyword>
<dbReference type="AlphaFoldDB" id="A0A7T4UQY6"/>
<proteinExistence type="predicted"/>
<dbReference type="Gene3D" id="2.130.10.10">
    <property type="entry name" value="YVTN repeat-like/Quinoprotein amine dehydrogenase"/>
    <property type="match status" value="1"/>
</dbReference>
<accession>A0A7T4UQY6</accession>
<keyword evidence="1" id="KW-0732">Signal</keyword>
<dbReference type="InterPro" id="IPR015943">
    <property type="entry name" value="WD40/YVTN_repeat-like_dom_sf"/>
</dbReference>
<sequence length="314" mass="34317">MRHLLILPTPTARLCQLVAAALLVTACSVAATRFIDVDDYDLYTDVAGLTELSGLAASHRHPGVYWGHNDSGHSATLYRFNDRGEALGALDIDGADALDWEDMASFSDDQGHWLVIGDIGDNYAIRRYIEVYLLAEPESLSATAAPIKRRYRLRYPDGPRDAEALAVDPHSGHAYIVSKRDPHPRLYRFDLRGRAPGTITLELVGEVKSLPTPERHQQQNAGDISEFSPTGLAFDAGGHAALMVTLEHSYYFRRQAGEPWLDALNRSPYVLTPQAMPQTEAGAISVDGHSALVGSEGYPSPLSLMQLPRKTGGD</sequence>
<organism evidence="3 4">
    <name type="scientific">Spongiibacter nanhainus</name>
    <dbReference type="NCBI Taxonomy" id="2794344"/>
    <lineage>
        <taxon>Bacteria</taxon>
        <taxon>Pseudomonadati</taxon>
        <taxon>Pseudomonadota</taxon>
        <taxon>Gammaproteobacteria</taxon>
        <taxon>Cellvibrionales</taxon>
        <taxon>Spongiibacteraceae</taxon>
        <taxon>Spongiibacter</taxon>
    </lineage>
</organism>
<feature type="domain" description="Phytase-like" evidence="2">
    <location>
        <begin position="50"/>
        <end position="222"/>
    </location>
</feature>
<dbReference type="PROSITE" id="PS51257">
    <property type="entry name" value="PROKAR_LIPOPROTEIN"/>
    <property type="match status" value="1"/>
</dbReference>
<evidence type="ECO:0000256" key="1">
    <source>
        <dbReference type="SAM" id="SignalP"/>
    </source>
</evidence>
<gene>
    <name evidence="3" type="ORF">I6N98_03740</name>
</gene>
<name>A0A7T4UQY6_9GAMM</name>
<evidence type="ECO:0000313" key="3">
    <source>
        <dbReference type="EMBL" id="QQD18982.1"/>
    </source>
</evidence>
<dbReference type="Pfam" id="PF13449">
    <property type="entry name" value="Phytase-like"/>
    <property type="match status" value="1"/>
</dbReference>
<evidence type="ECO:0000259" key="2">
    <source>
        <dbReference type="Pfam" id="PF13449"/>
    </source>
</evidence>
<feature type="signal peptide" evidence="1">
    <location>
        <begin position="1"/>
        <end position="30"/>
    </location>
</feature>
<feature type="chain" id="PRO_5032718619" evidence="1">
    <location>
        <begin position="31"/>
        <end position="314"/>
    </location>
</feature>
<dbReference type="SUPFAM" id="SSF50956">
    <property type="entry name" value="Thermostable phytase (3-phytase)"/>
    <property type="match status" value="1"/>
</dbReference>
<evidence type="ECO:0000313" key="4">
    <source>
        <dbReference type="Proteomes" id="UP000596063"/>
    </source>
</evidence>
<reference evidence="3 4" key="1">
    <citation type="submission" date="2020-12" db="EMBL/GenBank/DDBJ databases">
        <authorList>
            <person name="Shan Y."/>
        </authorList>
    </citation>
    <scope>NUCLEOTIDE SEQUENCE [LARGE SCALE GENOMIC DNA]</scope>
    <source>
        <strain evidence="4">csc3.9</strain>
    </source>
</reference>
<dbReference type="InterPro" id="IPR027372">
    <property type="entry name" value="Phytase-like_dom"/>
</dbReference>
<dbReference type="EMBL" id="CP066167">
    <property type="protein sequence ID" value="QQD18982.1"/>
    <property type="molecule type" value="Genomic_DNA"/>
</dbReference>
<dbReference type="RefSeq" id="WP_198570467.1">
    <property type="nucleotide sequence ID" value="NZ_CP066167.1"/>
</dbReference>